<feature type="compositionally biased region" description="Low complexity" evidence="1">
    <location>
        <begin position="953"/>
        <end position="967"/>
    </location>
</feature>
<sequence length="1003" mass="108599">MPFDMSSPVSPFSQAFVHHLDYALRLVESPPSHSNHFSRQNHIESCFSTLTEFDEDHVLRNSRLAGPRSASSALPRDNFRIANDHASVFPGPVLSEIDPNNQRIRMNAIPTDSPSASLKKKKAEQILKQHGSPPGIRVTAGGRIVPSEQSPLCSPRYGYSAVQRNGGLIKFAPGYPPPSKSFSNYARTLPNGWVLQDPSGILVQVVDGRLLAINEVDSIPQLYITAPNLDNAAWAKFHEAQEKSADRAPPPKSDTSSKADSMKDTSVPSVADQLVALEKQYQKLESERRSLDKTEVLKRSELTGGAYNQLVQKRRELIERQDEVRRSIKALKESKSGTEAPGIHMSTKRSADTGSSQFTMNPGFLFPGQTPLDPNMSGVRMPMMMPAGNDQVPILVPQGFYPGGVSPFFPMGNFLPTMAQMPAQALSNAQSAYQMPDMSHAPYLPFFNPVTARSSENEKDAGGRPGSAGLRSGLNPMSPVYEPSGSKPASPEKKHVAPFTQDFNNSVIITAQPPLSSKDLQTTPGVRSTHNSSEASYATADFFPHNPRDHSLHKETYPVSSRKGNVAAHSSITTLQSNSEEAIAQPEMERHNSNWNPTIPDQAFQKVPRASQEPIGSKSTCQPQKVSGQSQKSLPRIATPINGDYAEGYRAGLVRAAIGNESQSKEWLDGYCKGLLESVHPAQAIPVDNNVNKLVVRLPSAGNSGPPHTKMQKLDSTSQAGSIRVPSKVDLSGLKDLVNSPANENAILSPDPEGPHVDSIRGKSLGSWSKENSIRGMEEPGTQTSSKNDSQATTEGAADQGINTTDFAQTRVEPPELTSGNRAFSAQVQPTRDISGSYFQRAYGAHRVLSSPMDWKSANSVAQVAGLANGYFAQFDGTLSDLATYSELSPLTRHPSQTGTSSKPASKAAHGNHAHLEKLAATKFKEATMTQDEPASPGKASGNSSPKKTVSPAKAKFAAIAGKAGIKVRTDRPQSKESNDLDHLVPRERRPWRYVWKGRNTGE</sequence>
<feature type="region of interest" description="Disordered" evidence="1">
    <location>
        <begin position="698"/>
        <end position="722"/>
    </location>
</feature>
<feature type="region of interest" description="Disordered" evidence="1">
    <location>
        <begin position="890"/>
        <end position="913"/>
    </location>
</feature>
<name>A0A8K0PGS5_9PEZI</name>
<feature type="compositionally biased region" description="Basic and acidic residues" evidence="1">
    <location>
        <begin position="546"/>
        <end position="556"/>
    </location>
</feature>
<feature type="region of interest" description="Disordered" evidence="1">
    <location>
        <begin position="333"/>
        <end position="357"/>
    </location>
</feature>
<proteinExistence type="predicted"/>
<dbReference type="EMBL" id="JAESVG020000004">
    <property type="protein sequence ID" value="KAG8627842.1"/>
    <property type="molecule type" value="Genomic_DNA"/>
</dbReference>
<dbReference type="OrthoDB" id="30417at2759"/>
<reference evidence="2" key="1">
    <citation type="submission" date="2021-07" db="EMBL/GenBank/DDBJ databases">
        <title>Elsinoe batatas strain:CRI-CJ2 Genome sequencing and assembly.</title>
        <authorList>
            <person name="Huang L."/>
        </authorList>
    </citation>
    <scope>NUCLEOTIDE SEQUENCE</scope>
    <source>
        <strain evidence="2">CRI-CJ2</strain>
    </source>
</reference>
<keyword evidence="3" id="KW-1185">Reference proteome</keyword>
<feature type="region of interest" description="Disordered" evidence="1">
    <location>
        <begin position="610"/>
        <end position="636"/>
    </location>
</feature>
<dbReference type="Proteomes" id="UP000809789">
    <property type="component" value="Unassembled WGS sequence"/>
</dbReference>
<evidence type="ECO:0000256" key="1">
    <source>
        <dbReference type="SAM" id="MobiDB-lite"/>
    </source>
</evidence>
<feature type="region of interest" description="Disordered" evidence="1">
    <location>
        <begin position="928"/>
        <end position="1003"/>
    </location>
</feature>
<feature type="compositionally biased region" description="Polar residues" evidence="1">
    <location>
        <begin position="617"/>
        <end position="633"/>
    </location>
</feature>
<feature type="region of interest" description="Disordered" evidence="1">
    <location>
        <begin position="453"/>
        <end position="494"/>
    </location>
</feature>
<evidence type="ECO:0000313" key="2">
    <source>
        <dbReference type="EMBL" id="KAG8627842.1"/>
    </source>
</evidence>
<evidence type="ECO:0000313" key="3">
    <source>
        <dbReference type="Proteomes" id="UP000809789"/>
    </source>
</evidence>
<comment type="caution">
    <text evidence="2">The sequence shown here is derived from an EMBL/GenBank/DDBJ whole genome shotgun (WGS) entry which is preliminary data.</text>
</comment>
<feature type="region of interest" description="Disordered" evidence="1">
    <location>
        <begin position="240"/>
        <end position="269"/>
    </location>
</feature>
<feature type="region of interest" description="Disordered" evidence="1">
    <location>
        <begin position="742"/>
        <end position="805"/>
    </location>
</feature>
<protein>
    <submittedName>
        <fullName evidence="2">Uncharacterized protein</fullName>
    </submittedName>
</protein>
<gene>
    <name evidence="2" type="ORF">KVT40_003715</name>
</gene>
<feature type="compositionally biased region" description="Polar residues" evidence="1">
    <location>
        <begin position="890"/>
        <end position="904"/>
    </location>
</feature>
<organism evidence="2 3">
    <name type="scientific">Elsinoe batatas</name>
    <dbReference type="NCBI Taxonomy" id="2601811"/>
    <lineage>
        <taxon>Eukaryota</taxon>
        <taxon>Fungi</taxon>
        <taxon>Dikarya</taxon>
        <taxon>Ascomycota</taxon>
        <taxon>Pezizomycotina</taxon>
        <taxon>Dothideomycetes</taxon>
        <taxon>Dothideomycetidae</taxon>
        <taxon>Myriangiales</taxon>
        <taxon>Elsinoaceae</taxon>
        <taxon>Elsinoe</taxon>
    </lineage>
</organism>
<dbReference type="AlphaFoldDB" id="A0A8K0PGS5"/>
<feature type="compositionally biased region" description="Basic and acidic residues" evidence="1">
    <location>
        <begin position="968"/>
        <end position="991"/>
    </location>
</feature>
<feature type="region of interest" description="Disordered" evidence="1">
    <location>
        <begin position="543"/>
        <end position="564"/>
    </location>
</feature>
<accession>A0A8K0PGS5</accession>
<feature type="compositionally biased region" description="Polar residues" evidence="1">
    <location>
        <begin position="781"/>
        <end position="794"/>
    </location>
</feature>